<organism evidence="17 18">
    <name type="scientific">Alkalimarinus sediminis</name>
    <dbReference type="NCBI Taxonomy" id="1632866"/>
    <lineage>
        <taxon>Bacteria</taxon>
        <taxon>Pseudomonadati</taxon>
        <taxon>Pseudomonadota</taxon>
        <taxon>Gammaproteobacteria</taxon>
        <taxon>Alteromonadales</taxon>
        <taxon>Alteromonadaceae</taxon>
        <taxon>Alkalimarinus</taxon>
    </lineage>
</organism>
<evidence type="ECO:0000256" key="3">
    <source>
        <dbReference type="ARBA" id="ARBA00015325"/>
    </source>
</evidence>
<feature type="region of interest" description="Disordered" evidence="14">
    <location>
        <begin position="48"/>
        <end position="76"/>
    </location>
</feature>
<dbReference type="KEGG" id="asem:NNL22_00005"/>
<feature type="domain" description="Membrane insertase YidC/Oxa/ALB C-terminal" evidence="15">
    <location>
        <begin position="374"/>
        <end position="552"/>
    </location>
</feature>
<evidence type="ECO:0000256" key="9">
    <source>
        <dbReference type="ARBA" id="ARBA00023136"/>
    </source>
</evidence>
<evidence type="ECO:0000259" key="15">
    <source>
        <dbReference type="Pfam" id="PF02096"/>
    </source>
</evidence>
<feature type="transmembrane region" description="Helical" evidence="13">
    <location>
        <begin position="437"/>
        <end position="460"/>
    </location>
</feature>
<keyword evidence="18" id="KW-1185">Reference proteome</keyword>
<dbReference type="PANTHER" id="PTHR12428:SF65">
    <property type="entry name" value="CYTOCHROME C OXIDASE ASSEMBLY PROTEIN COX18, MITOCHONDRIAL"/>
    <property type="match status" value="1"/>
</dbReference>
<dbReference type="GO" id="GO:0051205">
    <property type="term" value="P:protein insertion into membrane"/>
    <property type="evidence" value="ECO:0007669"/>
    <property type="project" value="TreeGrafter"/>
</dbReference>
<evidence type="ECO:0000259" key="16">
    <source>
        <dbReference type="Pfam" id="PF14849"/>
    </source>
</evidence>
<dbReference type="RefSeq" id="WP_251812315.1">
    <property type="nucleotide sequence ID" value="NZ_CP101527.1"/>
</dbReference>
<evidence type="ECO:0000256" key="14">
    <source>
        <dbReference type="SAM" id="MobiDB-lite"/>
    </source>
</evidence>
<feature type="compositionally biased region" description="Polar residues" evidence="14">
    <location>
        <begin position="48"/>
        <end position="67"/>
    </location>
</feature>
<keyword evidence="10 13" id="KW-0143">Chaperone</keyword>
<evidence type="ECO:0000256" key="1">
    <source>
        <dbReference type="ARBA" id="ARBA00004429"/>
    </source>
</evidence>
<keyword evidence="5 13" id="KW-1003">Cell membrane</keyword>
<dbReference type="NCBIfam" id="TIGR03592">
    <property type="entry name" value="yidC_oxa1_cterm"/>
    <property type="match status" value="1"/>
</dbReference>
<dbReference type="Pfam" id="PF14849">
    <property type="entry name" value="YidC_periplas"/>
    <property type="match status" value="1"/>
</dbReference>
<dbReference type="CDD" id="cd20070">
    <property type="entry name" value="5TM_YidC_Alb3"/>
    <property type="match status" value="1"/>
</dbReference>
<dbReference type="NCBIfam" id="TIGR03593">
    <property type="entry name" value="yidC_nterm"/>
    <property type="match status" value="1"/>
</dbReference>
<evidence type="ECO:0000313" key="18">
    <source>
        <dbReference type="Proteomes" id="UP001164472"/>
    </source>
</evidence>
<keyword evidence="9 13" id="KW-0472">Membrane</keyword>
<reference evidence="17" key="1">
    <citation type="submission" date="2022-07" db="EMBL/GenBank/DDBJ databases">
        <title>Alkalimarinus sp. nov., isolated from gut of a Alitta virens.</title>
        <authorList>
            <person name="Yang A.I."/>
            <person name="Shin N.-R."/>
        </authorList>
    </citation>
    <scope>NUCLEOTIDE SEQUENCE</scope>
    <source>
        <strain evidence="17">FA028</strain>
    </source>
</reference>
<protein>
    <recommendedName>
        <fullName evidence="3 13">Membrane protein insertase YidC</fullName>
    </recommendedName>
    <alternativeName>
        <fullName evidence="12 13">Foldase YidC</fullName>
    </alternativeName>
    <alternativeName>
        <fullName evidence="13">Membrane protein YidC</fullName>
    </alternativeName>
    <alternativeName>
        <fullName evidence="11 13">membrane integrase YidC</fullName>
    </alternativeName>
</protein>
<comment type="function">
    <text evidence="13">Required for the insertion and/or proper folding and/or complex formation of integral membrane proteins into the membrane. Involved in integration of membrane proteins that insert both dependently and independently of the Sec translocase complex, as well as at least some lipoproteins. Aids folding of multispanning membrane proteins.</text>
</comment>
<dbReference type="PRINTS" id="PR01900">
    <property type="entry name" value="YIDCPROTEIN"/>
</dbReference>
<proteinExistence type="inferred from homology"/>
<dbReference type="Gene3D" id="2.70.98.90">
    <property type="match status" value="1"/>
</dbReference>
<dbReference type="InterPro" id="IPR047196">
    <property type="entry name" value="YidC_ALB_C"/>
</dbReference>
<dbReference type="CDD" id="cd19961">
    <property type="entry name" value="EcYidC-like_peri"/>
    <property type="match status" value="1"/>
</dbReference>
<evidence type="ECO:0000256" key="4">
    <source>
        <dbReference type="ARBA" id="ARBA00022448"/>
    </source>
</evidence>
<dbReference type="GO" id="GO:0032977">
    <property type="term" value="F:membrane insertase activity"/>
    <property type="evidence" value="ECO:0007669"/>
    <property type="project" value="InterPro"/>
</dbReference>
<dbReference type="PRINTS" id="PR00701">
    <property type="entry name" value="60KDINNERMP"/>
</dbReference>
<dbReference type="GO" id="GO:0005886">
    <property type="term" value="C:plasma membrane"/>
    <property type="evidence" value="ECO:0007669"/>
    <property type="project" value="UniProtKB-SubCell"/>
</dbReference>
<dbReference type="Pfam" id="PF02096">
    <property type="entry name" value="60KD_IMP"/>
    <property type="match status" value="1"/>
</dbReference>
<gene>
    <name evidence="13 17" type="primary">yidC</name>
    <name evidence="17" type="ORF">NNL22_00005</name>
</gene>
<dbReference type="InterPro" id="IPR038221">
    <property type="entry name" value="YidC_periplasmic_sf"/>
</dbReference>
<dbReference type="NCBIfam" id="NF002352">
    <property type="entry name" value="PRK01318.1-3"/>
    <property type="match status" value="1"/>
</dbReference>
<dbReference type="InterPro" id="IPR001708">
    <property type="entry name" value="YidC/ALB3/OXA1/COX18"/>
</dbReference>
<dbReference type="PANTHER" id="PTHR12428">
    <property type="entry name" value="OXA1"/>
    <property type="match status" value="1"/>
</dbReference>
<feature type="domain" description="Membrane insertase YidC N-terminal" evidence="16">
    <location>
        <begin position="86"/>
        <end position="362"/>
    </location>
</feature>
<evidence type="ECO:0000256" key="7">
    <source>
        <dbReference type="ARBA" id="ARBA00022927"/>
    </source>
</evidence>
<keyword evidence="6 13" id="KW-0812">Transmembrane</keyword>
<dbReference type="InterPro" id="IPR019998">
    <property type="entry name" value="Membr_insert_YidC"/>
</dbReference>
<dbReference type="InterPro" id="IPR028053">
    <property type="entry name" value="Membr_insert_YidC_N"/>
</dbReference>
<dbReference type="GO" id="GO:0015031">
    <property type="term" value="P:protein transport"/>
    <property type="evidence" value="ECO:0007669"/>
    <property type="project" value="UniProtKB-KW"/>
</dbReference>
<keyword evidence="7 13" id="KW-0653">Protein transport</keyword>
<comment type="subunit">
    <text evidence="13">Interacts with the Sec translocase complex via SecD. Specifically interacts with transmembrane segments of nascent integral membrane proteins during membrane integration.</text>
</comment>
<evidence type="ECO:0000256" key="2">
    <source>
        <dbReference type="ARBA" id="ARBA00010527"/>
    </source>
</evidence>
<accession>A0A9E8KP40</accession>
<dbReference type="AlphaFoldDB" id="A0A9E8KP40"/>
<evidence type="ECO:0000256" key="13">
    <source>
        <dbReference type="HAMAP-Rule" id="MF_01810"/>
    </source>
</evidence>
<feature type="transmembrane region" description="Helical" evidence="13">
    <location>
        <begin position="6"/>
        <end position="23"/>
    </location>
</feature>
<name>A0A9E8KP40_9ALTE</name>
<keyword evidence="8 13" id="KW-1133">Transmembrane helix</keyword>
<feature type="transmembrane region" description="Helical" evidence="13">
    <location>
        <begin position="370"/>
        <end position="390"/>
    </location>
</feature>
<evidence type="ECO:0000256" key="5">
    <source>
        <dbReference type="ARBA" id="ARBA00022475"/>
    </source>
</evidence>
<comment type="subcellular location">
    <subcellularLocation>
        <location evidence="1">Cell inner membrane</location>
        <topology evidence="1">Multi-pass membrane protein</topology>
    </subcellularLocation>
    <subcellularLocation>
        <location evidence="13">Cell membrane</location>
        <topology evidence="13">Multi-pass membrane protein</topology>
    </subcellularLocation>
</comment>
<comment type="similarity">
    <text evidence="2 13">Belongs to the OXA1/ALB3/YidC family. Type 1 subfamily.</text>
</comment>
<dbReference type="NCBIfam" id="NF002353">
    <property type="entry name" value="PRK01318.1-4"/>
    <property type="match status" value="1"/>
</dbReference>
<evidence type="ECO:0000256" key="8">
    <source>
        <dbReference type="ARBA" id="ARBA00022989"/>
    </source>
</evidence>
<feature type="transmembrane region" description="Helical" evidence="13">
    <location>
        <begin position="516"/>
        <end position="538"/>
    </location>
</feature>
<evidence type="ECO:0000256" key="10">
    <source>
        <dbReference type="ARBA" id="ARBA00023186"/>
    </source>
</evidence>
<keyword evidence="4 13" id="KW-0813">Transport</keyword>
<dbReference type="EMBL" id="CP101527">
    <property type="protein sequence ID" value="UZW75023.1"/>
    <property type="molecule type" value="Genomic_DNA"/>
</dbReference>
<evidence type="ECO:0000313" key="17">
    <source>
        <dbReference type="EMBL" id="UZW75023.1"/>
    </source>
</evidence>
<dbReference type="Proteomes" id="UP001164472">
    <property type="component" value="Chromosome"/>
</dbReference>
<evidence type="ECO:0000256" key="11">
    <source>
        <dbReference type="ARBA" id="ARBA00033245"/>
    </source>
</evidence>
<sequence length="562" mass="63022">MDAQRGIIFIGLAIVSYLMVLAWNDDYGNQPVTSPSANVATIESSTIASNNSSVTSTDTEFTTPEDLSSSEVGNVSNSSVSNSQKIRIKTDVLDIAIDLTGGNISEALLTQYQKTLGSDEKLALLENSQRHQYTIESGLYGRNGFDASKNGPTPVYQTTQDHFELASDQNELIVDLKYVAESGVEITKRYQFERGNYLVNVSYLVNNNSSELFRTNFSGKIIRDQAADPSQQNSMGMQSFLGMVLSTPAEPYEKFDFEDMYEKPVKVEAKGGWIAFLQHYFLTAWIPANDVEHTYQTKEKNGLYLMGFMSPEVIIEPGQQETISANVFIGPKIIEKLEQAAPNLDLTVDYGFLFFIAYPLYLLLDFLHGIVGNWGIAIILVTVIVKAAFFKLSAASYRSMANMRRVAPKLAQLKEQYGDDRQKMSQGMMELYKKEKINPLGGCLPVLVQMPVFIALYWVLLESVELRHAPFFFWIHDLSIKDPYFILPIIMGASMFIQMSLNPAPPDPVQAKVMKLMPILFTVFFLWFPAGLVLYWVVNNILSIAQQWVITRNIENAAAEKG</sequence>
<dbReference type="InterPro" id="IPR028055">
    <property type="entry name" value="YidC/Oxa/ALB_C"/>
</dbReference>
<evidence type="ECO:0000256" key="6">
    <source>
        <dbReference type="ARBA" id="ARBA00022692"/>
    </source>
</evidence>
<evidence type="ECO:0000256" key="12">
    <source>
        <dbReference type="ARBA" id="ARBA00033342"/>
    </source>
</evidence>
<dbReference type="HAMAP" id="MF_01810">
    <property type="entry name" value="YidC_type1"/>
    <property type="match status" value="1"/>
</dbReference>
<feature type="transmembrane region" description="Helical" evidence="13">
    <location>
        <begin position="346"/>
        <end position="364"/>
    </location>
</feature>